<dbReference type="InterPro" id="IPR008271">
    <property type="entry name" value="Ser/Thr_kinase_AS"/>
</dbReference>
<dbReference type="PANTHER" id="PTHR43289">
    <property type="entry name" value="MITOGEN-ACTIVATED PROTEIN KINASE KINASE KINASE 20-RELATED"/>
    <property type="match status" value="1"/>
</dbReference>
<dbReference type="SUPFAM" id="SSF56112">
    <property type="entry name" value="Protein kinase-like (PK-like)"/>
    <property type="match status" value="1"/>
</dbReference>
<gene>
    <name evidence="8" type="primary">stkP_1</name>
    <name evidence="8" type="ORF">Poly59_06320</name>
</gene>
<dbReference type="CDD" id="cd14014">
    <property type="entry name" value="STKc_PknB_like"/>
    <property type="match status" value="1"/>
</dbReference>
<feature type="binding site" evidence="5">
    <location>
        <position position="132"/>
    </location>
    <ligand>
        <name>ATP</name>
        <dbReference type="ChEBI" id="CHEBI:30616"/>
    </ligand>
</feature>
<proteinExistence type="predicted"/>
<dbReference type="PROSITE" id="PS00107">
    <property type="entry name" value="PROTEIN_KINASE_ATP"/>
    <property type="match status" value="1"/>
</dbReference>
<keyword evidence="9" id="KW-1185">Reference proteome</keyword>
<dbReference type="Gene3D" id="3.30.200.20">
    <property type="entry name" value="Phosphorylase Kinase, domain 1"/>
    <property type="match status" value="1"/>
</dbReference>
<dbReference type="Pfam" id="PF00069">
    <property type="entry name" value="Pkinase"/>
    <property type="match status" value="1"/>
</dbReference>
<evidence type="ECO:0000256" key="6">
    <source>
        <dbReference type="SAM" id="MobiDB-lite"/>
    </source>
</evidence>
<dbReference type="PROSITE" id="PS00108">
    <property type="entry name" value="PROTEIN_KINASE_ST"/>
    <property type="match status" value="1"/>
</dbReference>
<feature type="compositionally biased region" description="Polar residues" evidence="6">
    <location>
        <begin position="825"/>
        <end position="836"/>
    </location>
</feature>
<evidence type="ECO:0000256" key="1">
    <source>
        <dbReference type="ARBA" id="ARBA00022679"/>
    </source>
</evidence>
<keyword evidence="2 5" id="KW-0547">Nucleotide-binding</keyword>
<reference evidence="8 9" key="1">
    <citation type="submission" date="2019-02" db="EMBL/GenBank/DDBJ databases">
        <title>Deep-cultivation of Planctomycetes and their phenomic and genomic characterization uncovers novel biology.</title>
        <authorList>
            <person name="Wiegand S."/>
            <person name="Jogler M."/>
            <person name="Boedeker C."/>
            <person name="Pinto D."/>
            <person name="Vollmers J."/>
            <person name="Rivas-Marin E."/>
            <person name="Kohn T."/>
            <person name="Peeters S.H."/>
            <person name="Heuer A."/>
            <person name="Rast P."/>
            <person name="Oberbeckmann S."/>
            <person name="Bunk B."/>
            <person name="Jeske O."/>
            <person name="Meyerdierks A."/>
            <person name="Storesund J.E."/>
            <person name="Kallscheuer N."/>
            <person name="Luecker S."/>
            <person name="Lage O.M."/>
            <person name="Pohl T."/>
            <person name="Merkel B.J."/>
            <person name="Hornburger P."/>
            <person name="Mueller R.-W."/>
            <person name="Bruemmer F."/>
            <person name="Labrenz M."/>
            <person name="Spormann A.M."/>
            <person name="Op Den Camp H."/>
            <person name="Overmann J."/>
            <person name="Amann R."/>
            <person name="Jetten M.S.M."/>
            <person name="Mascher T."/>
            <person name="Medema M.H."/>
            <person name="Devos D.P."/>
            <person name="Kaster A.-K."/>
            <person name="Ovreas L."/>
            <person name="Rohde M."/>
            <person name="Galperin M.Y."/>
            <person name="Jogler C."/>
        </authorList>
    </citation>
    <scope>NUCLEOTIDE SEQUENCE [LARGE SCALE GENOMIC DNA]</scope>
    <source>
        <strain evidence="8 9">Poly59</strain>
    </source>
</reference>
<name>A0A5C6FBR3_9BACT</name>
<evidence type="ECO:0000313" key="9">
    <source>
        <dbReference type="Proteomes" id="UP000317977"/>
    </source>
</evidence>
<dbReference type="EC" id="2.7.11.1" evidence="8"/>
<dbReference type="InterPro" id="IPR011009">
    <property type="entry name" value="Kinase-like_dom_sf"/>
</dbReference>
<dbReference type="RefSeq" id="WP_146532574.1">
    <property type="nucleotide sequence ID" value="NZ_SJPX01000001.1"/>
</dbReference>
<evidence type="ECO:0000313" key="8">
    <source>
        <dbReference type="EMBL" id="TWU57724.1"/>
    </source>
</evidence>
<organism evidence="8 9">
    <name type="scientific">Rubripirellula reticaptiva</name>
    <dbReference type="NCBI Taxonomy" id="2528013"/>
    <lineage>
        <taxon>Bacteria</taxon>
        <taxon>Pseudomonadati</taxon>
        <taxon>Planctomycetota</taxon>
        <taxon>Planctomycetia</taxon>
        <taxon>Pirellulales</taxon>
        <taxon>Pirellulaceae</taxon>
        <taxon>Rubripirellula</taxon>
    </lineage>
</organism>
<dbReference type="PROSITE" id="PS50011">
    <property type="entry name" value="PROTEIN_KINASE_DOM"/>
    <property type="match status" value="1"/>
</dbReference>
<comment type="caution">
    <text evidence="8">The sequence shown here is derived from an EMBL/GenBank/DDBJ whole genome shotgun (WGS) entry which is preliminary data.</text>
</comment>
<sequence>MIATASLEHPSDQELVDFGFGRVPADRFEQLLGHIEACDRCQNQINSPASDDSFGAILSRSNVPEPDPVVAEPDCQAAIFHAAGSPVMRLDSVMPPIETLGPYRLIRPLGRGGMGAVYLAQHQRLKKTCAIKLLPRGRGFDSVWVNRFERETQAVAALSHPGIVTATDAGDQQGWHYLVMEYLDGLDLSAIIRRIGPIDIAPACAIMRDVCSALSAVHDAGLVHRDIKPSNIMLTCGGDVKLLDLGLVLDQSKPIADMRLTTVGHVIGTLAFAAPEQLTDSEAVDGRADLYGVGATLFQLISGQTAHDWQRGIAPLVLEKSTRPAKPIREIRADVPVELADLVADLLQRDPNQRPNSASEVADRLQTFAPTSSLKSIINKAIGAADPDPMLTQSLPSLAPSLSSDPPRQRHWLRWLAAGAGAAAILATVIITIESGRSTVRIETEDSSVNVQVAELDSNLLTAPEKLFKGKPLSYWTELLVIERDVDTLGDAINAVVSLADADDVDAAEAILVSARRFGGWSSSGDTSDPSQWYMTQFNANVGRIMPDPGIAAITRELSNGNEQSRSACLWSITRFKYGEWAANPENRDTALKLHQTLCSIVSSDQLSDMSLQYAKEISLKIAISTNLPLEDEPGLREDIRDGIAKSREFRILKDRLNEPWLDEFADFPNTNVISLDQFVAAHRLGITLPTILEARMSLDFDSHDQVQRNDWFVRNLEQDPEAFADEAVLFLHTAVGPGWEYAKPDPATTIHQNESLWIETLPTIAAQTTRPDILIKELHSVIRSQPYLERIRAGIDDEMTKVIVSTLEKLEPRVQALFRETPSLDPTSDTFTNPTKPAPGGGGMF</sequence>
<evidence type="ECO:0000256" key="2">
    <source>
        <dbReference type="ARBA" id="ARBA00022741"/>
    </source>
</evidence>
<dbReference type="AlphaFoldDB" id="A0A5C6FBR3"/>
<feature type="region of interest" description="Disordered" evidence="6">
    <location>
        <begin position="823"/>
        <end position="846"/>
    </location>
</feature>
<evidence type="ECO:0000259" key="7">
    <source>
        <dbReference type="PROSITE" id="PS50011"/>
    </source>
</evidence>
<dbReference type="Gene3D" id="1.10.510.10">
    <property type="entry name" value="Transferase(Phosphotransferase) domain 1"/>
    <property type="match status" value="1"/>
</dbReference>
<dbReference type="SMART" id="SM00220">
    <property type="entry name" value="S_TKc"/>
    <property type="match status" value="1"/>
</dbReference>
<protein>
    <submittedName>
        <fullName evidence="8">Serine/threonine-protein kinase StkP</fullName>
        <ecNumber evidence="8">2.7.11.1</ecNumber>
    </submittedName>
</protein>
<dbReference type="GO" id="GO:0005524">
    <property type="term" value="F:ATP binding"/>
    <property type="evidence" value="ECO:0007669"/>
    <property type="project" value="UniProtKB-UniRule"/>
</dbReference>
<feature type="domain" description="Protein kinase" evidence="7">
    <location>
        <begin position="103"/>
        <end position="369"/>
    </location>
</feature>
<evidence type="ECO:0000256" key="5">
    <source>
        <dbReference type="PROSITE-ProRule" id="PRU10141"/>
    </source>
</evidence>
<keyword evidence="3 8" id="KW-0418">Kinase</keyword>
<dbReference type="Proteomes" id="UP000317977">
    <property type="component" value="Unassembled WGS sequence"/>
</dbReference>
<dbReference type="GO" id="GO:0004674">
    <property type="term" value="F:protein serine/threonine kinase activity"/>
    <property type="evidence" value="ECO:0007669"/>
    <property type="project" value="UniProtKB-EC"/>
</dbReference>
<dbReference type="EMBL" id="SJPX01000001">
    <property type="protein sequence ID" value="TWU57724.1"/>
    <property type="molecule type" value="Genomic_DNA"/>
</dbReference>
<evidence type="ECO:0000256" key="3">
    <source>
        <dbReference type="ARBA" id="ARBA00022777"/>
    </source>
</evidence>
<dbReference type="PANTHER" id="PTHR43289:SF34">
    <property type="entry name" value="SERINE_THREONINE-PROTEIN KINASE YBDM-RELATED"/>
    <property type="match status" value="1"/>
</dbReference>
<dbReference type="InterPro" id="IPR017441">
    <property type="entry name" value="Protein_kinase_ATP_BS"/>
</dbReference>
<keyword evidence="4 5" id="KW-0067">ATP-binding</keyword>
<keyword evidence="1 8" id="KW-0808">Transferase</keyword>
<evidence type="ECO:0000256" key="4">
    <source>
        <dbReference type="ARBA" id="ARBA00022840"/>
    </source>
</evidence>
<accession>A0A5C6FBR3</accession>
<dbReference type="OrthoDB" id="226903at2"/>
<dbReference type="InterPro" id="IPR000719">
    <property type="entry name" value="Prot_kinase_dom"/>
</dbReference>